<sequence length="413" mass="49603">MNVNESWKNKNIAYTPSISSGISCTIKNQFKHIYGYSTNMSALATDFIQMLRRIRHPMEQSFYIYNETVPYYTSLLSIEEIERYIQYSHTVGDCHDIIRDMTKYIDGNKYTIKKNTAYYIHLYNKLEREINRRYFKEVLLYLAEKKGMRVVHKENYKTNSKTFKKEIQIVKETNKEIEINNIIKSDVINDEEYDNINSLIKKEDKLTLEQKNSHKLKTLLNKFKYDNERYKKLSKKNKKQLVEFMMDKNNYEKFMNNSVINTKDADLSKTIERIRHNDIKRRGIKEPHEYKQYYRQHFLIDKMLKLVGFKSIKDKDKYTVDSMNANIETNKKDLIAIINEIMYINNDQTKKDVSIKTVGSILRKFYGFTFDRTSICVKSKKYNAYRLENTINWGILYYPKLIQIKDDFLEYAF</sequence>
<accession>A0A1V0S8G8</accession>
<reference evidence="1" key="1">
    <citation type="journal article" date="2017" name="Science">
        <title>Giant viruses with an expanded complement of translation system components.</title>
        <authorList>
            <person name="Schulz F."/>
            <person name="Yutin N."/>
            <person name="Ivanova N.N."/>
            <person name="Ortega D.R."/>
            <person name="Lee T.K."/>
            <person name="Vierheilig J."/>
            <person name="Daims H."/>
            <person name="Horn M."/>
            <person name="Wagner M."/>
            <person name="Jensen G.J."/>
            <person name="Kyrpides N.C."/>
            <person name="Koonin E.V."/>
            <person name="Woyke T."/>
        </authorList>
    </citation>
    <scope>NUCLEOTIDE SEQUENCE</scope>
    <source>
        <strain evidence="1">CTV1</strain>
    </source>
</reference>
<dbReference type="EMBL" id="KY684083">
    <property type="protein sequence ID" value="ARF08002.1"/>
    <property type="molecule type" value="Genomic_DNA"/>
</dbReference>
<name>A0A1V0S8G8_9VIRU</name>
<protein>
    <submittedName>
        <fullName evidence="1">Uncharacterized protein</fullName>
    </submittedName>
</protein>
<evidence type="ECO:0000313" key="1">
    <source>
        <dbReference type="EMBL" id="ARF08002.1"/>
    </source>
</evidence>
<proteinExistence type="predicted"/>
<gene>
    <name evidence="1" type="ORF">Catovirus_1_52</name>
</gene>
<organism evidence="1">
    <name type="scientific">Catovirus CTV1</name>
    <dbReference type="NCBI Taxonomy" id="1977631"/>
    <lineage>
        <taxon>Viruses</taxon>
        <taxon>Varidnaviria</taxon>
        <taxon>Bamfordvirae</taxon>
        <taxon>Nucleocytoviricota</taxon>
        <taxon>Megaviricetes</taxon>
        <taxon>Imitervirales</taxon>
        <taxon>Mimiviridae</taxon>
        <taxon>Klosneuvirinae</taxon>
        <taxon>Catovirus</taxon>
    </lineage>
</organism>